<comment type="caution">
    <text evidence="1">The sequence shown here is derived from an EMBL/GenBank/DDBJ whole genome shotgun (WGS) entry which is preliminary data.</text>
</comment>
<dbReference type="InterPro" id="IPR038765">
    <property type="entry name" value="Papain-like_cys_pep_sf"/>
</dbReference>
<feature type="non-terminal residue" evidence="1">
    <location>
        <position position="517"/>
    </location>
</feature>
<dbReference type="OrthoDB" id="5957160at2759"/>
<dbReference type="Gene3D" id="3.90.70.50">
    <property type="entry name" value="Peptidase C10, streptopain"/>
    <property type="match status" value="1"/>
</dbReference>
<evidence type="ECO:0000313" key="2">
    <source>
        <dbReference type="Proteomes" id="UP001152795"/>
    </source>
</evidence>
<sequence>YADDIGDRKLTGPIRKIYRKDLNPNYVAYYEFEFEDWSITFSAGPRTGDHRLVEEGQVPRTTDMLIDHAANMNKICDKFFRLNADGTTICEDDAGEAVASTMDLKTLTTHVNITTLPQDIGESLKDFKEEWGNLAKEIRSSNEWKEMSINSSNIPPIVHQRKTIYKVLTFGESQDIPIGTSDVSKVEIKAHLQIKSSHSKKTLATLCLLIGNICSERGEVNVSSILRKKNNLDNLNYIKMDVTNDYESLKRQIKTRNIDFYIKLIVAGKFVVIRRYTIILSHKRNKRSSWSGFKEYSIPYEYLMPDYDQHECCGGCQSGCSPVAWAQIFAYYDRVAHTYGYRYSTSHWRGKYGNSGYASYKAPGYLNWQAKRYVESLRVPLGTYCRGEIGSTPVKNYVNVEEWFRQRQGSGRVISLSLSNIKQQVSNYVKQNYPVLNSIWYYSSDGSKVGHGVVVTKVKERKRQYKRCRTVGLWMNIRTKCGWNTEYDYEWYRRMGWGGSQNKWYPASAKGAYVAVV</sequence>
<dbReference type="SUPFAM" id="SSF54001">
    <property type="entry name" value="Cysteine proteinases"/>
    <property type="match status" value="1"/>
</dbReference>
<dbReference type="AlphaFoldDB" id="A0A6S7L0B6"/>
<dbReference type="Proteomes" id="UP001152795">
    <property type="component" value="Unassembled WGS sequence"/>
</dbReference>
<gene>
    <name evidence="1" type="ORF">PACLA_8A057276</name>
</gene>
<organism evidence="1 2">
    <name type="scientific">Paramuricea clavata</name>
    <name type="common">Red gorgonian</name>
    <name type="synonym">Violescent sea-whip</name>
    <dbReference type="NCBI Taxonomy" id="317549"/>
    <lineage>
        <taxon>Eukaryota</taxon>
        <taxon>Metazoa</taxon>
        <taxon>Cnidaria</taxon>
        <taxon>Anthozoa</taxon>
        <taxon>Octocorallia</taxon>
        <taxon>Malacalcyonacea</taxon>
        <taxon>Plexauridae</taxon>
        <taxon>Paramuricea</taxon>
    </lineage>
</organism>
<dbReference type="InterPro" id="IPR044934">
    <property type="entry name" value="Streptopain_sf"/>
</dbReference>
<proteinExistence type="predicted"/>
<reference evidence="1" key="1">
    <citation type="submission" date="2020-04" db="EMBL/GenBank/DDBJ databases">
        <authorList>
            <person name="Alioto T."/>
            <person name="Alioto T."/>
            <person name="Gomez Garrido J."/>
        </authorList>
    </citation>
    <scope>NUCLEOTIDE SEQUENCE</scope>
    <source>
        <strain evidence="1">A484AB</strain>
    </source>
</reference>
<accession>A0A6S7L0B6</accession>
<name>A0A6S7L0B6_PARCT</name>
<keyword evidence="2" id="KW-1185">Reference proteome</keyword>
<dbReference type="EMBL" id="CACRXK020019057">
    <property type="protein sequence ID" value="CAB4033223.1"/>
    <property type="molecule type" value="Genomic_DNA"/>
</dbReference>
<evidence type="ECO:0000313" key="1">
    <source>
        <dbReference type="EMBL" id="CAB4033223.1"/>
    </source>
</evidence>
<protein>
    <submittedName>
        <fullName evidence="1">Uncharacterized protein</fullName>
    </submittedName>
</protein>